<dbReference type="InterPro" id="IPR012675">
    <property type="entry name" value="Beta-grasp_dom_sf"/>
</dbReference>
<dbReference type="InterPro" id="IPR036010">
    <property type="entry name" value="2Fe-2S_ferredoxin-like_sf"/>
</dbReference>
<dbReference type="SUPFAM" id="SSF54292">
    <property type="entry name" value="2Fe-2S ferredoxin-like"/>
    <property type="match status" value="1"/>
</dbReference>
<dbReference type="Pfam" id="PF00111">
    <property type="entry name" value="Fer2"/>
    <property type="match status" value="1"/>
</dbReference>
<dbReference type="InterPro" id="IPR039261">
    <property type="entry name" value="FNR_nucleotide-bd"/>
</dbReference>
<dbReference type="PROSITE" id="PS00197">
    <property type="entry name" value="2FE2S_FER_1"/>
    <property type="match status" value="1"/>
</dbReference>
<evidence type="ECO:0000313" key="4">
    <source>
        <dbReference type="Proteomes" id="UP000076962"/>
    </source>
</evidence>
<gene>
    <name evidence="3" type="ORF">THIOM_002548</name>
</gene>
<dbReference type="PANTHER" id="PTHR30212">
    <property type="entry name" value="PROTEIN YIIM"/>
    <property type="match status" value="1"/>
</dbReference>
<evidence type="ECO:0000259" key="2">
    <source>
        <dbReference type="PROSITE" id="PS51085"/>
    </source>
</evidence>
<protein>
    <submittedName>
        <fullName evidence="3">Flavohemoprotein</fullName>
    </submittedName>
</protein>
<dbReference type="PROSITE" id="PS51085">
    <property type="entry name" value="2FE2S_FER_2"/>
    <property type="match status" value="1"/>
</dbReference>
<dbReference type="EMBL" id="LUTY01001465">
    <property type="protein sequence ID" value="OAD21679.1"/>
    <property type="molecule type" value="Genomic_DNA"/>
</dbReference>
<dbReference type="CDD" id="cd00207">
    <property type="entry name" value="fer2"/>
    <property type="match status" value="1"/>
</dbReference>
<evidence type="ECO:0000256" key="1">
    <source>
        <dbReference type="SAM" id="MobiDB-lite"/>
    </source>
</evidence>
<dbReference type="AlphaFoldDB" id="A0A176S167"/>
<dbReference type="Gene3D" id="3.10.20.30">
    <property type="match status" value="1"/>
</dbReference>
<reference evidence="3 4" key="1">
    <citation type="submission" date="2016-05" db="EMBL/GenBank/DDBJ databases">
        <title>Single-cell genome of chain-forming Candidatus Thiomargarita nelsonii and comparison to other large sulfur-oxidizing bacteria.</title>
        <authorList>
            <person name="Winkel M."/>
            <person name="Salman V."/>
            <person name="Woyke T."/>
            <person name="Schulz-Vogt H."/>
            <person name="Richter M."/>
            <person name="Flood B."/>
            <person name="Bailey J."/>
            <person name="Amann R."/>
            <person name="Mussmann M."/>
        </authorList>
    </citation>
    <scope>NUCLEOTIDE SEQUENCE [LARGE SCALE GENOMIC DNA]</scope>
    <source>
        <strain evidence="3 4">THI036</strain>
    </source>
</reference>
<dbReference type="InterPro" id="IPR006058">
    <property type="entry name" value="2Fe2S_fd_BS"/>
</dbReference>
<feature type="domain" description="2Fe-2S ferredoxin-type" evidence="2">
    <location>
        <begin position="110"/>
        <end position="194"/>
    </location>
</feature>
<dbReference type="Pfam" id="PF00175">
    <property type="entry name" value="NAD_binding_1"/>
    <property type="match status" value="1"/>
</dbReference>
<proteinExistence type="predicted"/>
<dbReference type="Proteomes" id="UP000076962">
    <property type="component" value="Unassembled WGS sequence"/>
</dbReference>
<dbReference type="InterPro" id="IPR001433">
    <property type="entry name" value="OxRdtase_FAD/NAD-bd"/>
</dbReference>
<dbReference type="InterPro" id="IPR052353">
    <property type="entry name" value="Benzoxazolinone_Detox_Enz"/>
</dbReference>
<organism evidence="3 4">
    <name type="scientific">Candidatus Thiomargarita nelsonii</name>
    <dbReference type="NCBI Taxonomy" id="1003181"/>
    <lineage>
        <taxon>Bacteria</taxon>
        <taxon>Pseudomonadati</taxon>
        <taxon>Pseudomonadota</taxon>
        <taxon>Gammaproteobacteria</taxon>
        <taxon>Thiotrichales</taxon>
        <taxon>Thiotrichaceae</taxon>
        <taxon>Thiomargarita</taxon>
    </lineage>
</organism>
<dbReference type="InterPro" id="IPR001041">
    <property type="entry name" value="2Fe-2S_ferredoxin-type"/>
</dbReference>
<comment type="caution">
    <text evidence="3">The sequence shown here is derived from an EMBL/GenBank/DDBJ whole genome shotgun (WGS) entry which is preliminary data.</text>
</comment>
<sequence length="194" mass="21386">MKDYLEELVKTHQNLHLHVVYSKPKKPDIKGTDYHHSGHIDITLLRLTLLLKPYQFYVCGPKRMMETLVPDLSAWGVPDSNIHYETFGPASLTKPEKQRPSSLEAETTSSELTVAFSNSGKTYQWNSSAASLLDFAEENGISIDSGCRAGSCGSCQTTIKSGEVEYVQSPDIEPEPGTCLLCVSVPKTHLTLLA</sequence>
<keyword evidence="4" id="KW-1185">Reference proteome</keyword>
<feature type="region of interest" description="Disordered" evidence="1">
    <location>
        <begin position="88"/>
        <end position="108"/>
    </location>
</feature>
<name>A0A176S167_9GAMM</name>
<dbReference type="PANTHER" id="PTHR30212:SF2">
    <property type="entry name" value="PROTEIN YIIM"/>
    <property type="match status" value="1"/>
</dbReference>
<evidence type="ECO:0000313" key="3">
    <source>
        <dbReference type="EMBL" id="OAD21679.1"/>
    </source>
</evidence>
<accession>A0A176S167</accession>
<dbReference type="SUPFAM" id="SSF52343">
    <property type="entry name" value="Ferredoxin reductase-like, C-terminal NADP-linked domain"/>
    <property type="match status" value="1"/>
</dbReference>
<dbReference type="GO" id="GO:0016491">
    <property type="term" value="F:oxidoreductase activity"/>
    <property type="evidence" value="ECO:0007669"/>
    <property type="project" value="InterPro"/>
</dbReference>
<dbReference type="GO" id="GO:0051537">
    <property type="term" value="F:2 iron, 2 sulfur cluster binding"/>
    <property type="evidence" value="ECO:0007669"/>
    <property type="project" value="InterPro"/>
</dbReference>
<dbReference type="Gene3D" id="3.40.50.80">
    <property type="entry name" value="Nucleotide-binding domain of ferredoxin-NADP reductase (FNR) module"/>
    <property type="match status" value="1"/>
</dbReference>